<protein>
    <recommendedName>
        <fullName evidence="5">Gnk2-homologous domain-containing protein</fullName>
    </recommendedName>
</protein>
<dbReference type="CDD" id="cd23509">
    <property type="entry name" value="Gnk2-like"/>
    <property type="match status" value="2"/>
</dbReference>
<dbReference type="Proteomes" id="UP000323000">
    <property type="component" value="Chromosome 13"/>
</dbReference>
<dbReference type="PROSITE" id="PS51473">
    <property type="entry name" value="GNK2"/>
    <property type="match status" value="2"/>
</dbReference>
<dbReference type="FunFam" id="3.30.430.20:FF:000003">
    <property type="entry name" value="Cysteine-rich RLK (RECEPTOR-like protein kinase) 10"/>
    <property type="match status" value="1"/>
</dbReference>
<feature type="domain" description="Gnk2-homologous" evidence="5">
    <location>
        <begin position="33"/>
        <end position="136"/>
    </location>
</feature>
<keyword evidence="3" id="KW-1133">Transmembrane helix</keyword>
<keyword evidence="2" id="KW-0677">Repeat</keyword>
<dbReference type="InterPro" id="IPR002902">
    <property type="entry name" value="GNK2"/>
</dbReference>
<keyword evidence="3" id="KW-0472">Membrane</keyword>
<feature type="transmembrane region" description="Helical" evidence="3">
    <location>
        <begin position="280"/>
        <end position="302"/>
    </location>
</feature>
<reference evidence="7" key="1">
    <citation type="journal article" date="2019" name="Gigascience">
        <title>De novo genome assembly of the endangered Acer yangbiense, a plant species with extremely small populations endemic to Yunnan Province, China.</title>
        <authorList>
            <person name="Yang J."/>
            <person name="Wariss H.M."/>
            <person name="Tao L."/>
            <person name="Zhang R."/>
            <person name="Yun Q."/>
            <person name="Hollingsworth P."/>
            <person name="Dao Z."/>
            <person name="Luo G."/>
            <person name="Guo H."/>
            <person name="Ma Y."/>
            <person name="Sun W."/>
        </authorList>
    </citation>
    <scope>NUCLEOTIDE SEQUENCE [LARGE SCALE GENOMIC DNA]</scope>
    <source>
        <strain evidence="7">cv. Malutang</strain>
    </source>
</reference>
<evidence type="ECO:0000313" key="6">
    <source>
        <dbReference type="EMBL" id="TXG47130.1"/>
    </source>
</evidence>
<keyword evidence="3" id="KW-0812">Transmembrane</keyword>
<dbReference type="Gene3D" id="3.30.430.20">
    <property type="entry name" value="Gnk2 domain, C-X8-C-X2-C motif"/>
    <property type="match status" value="2"/>
</dbReference>
<dbReference type="EMBL" id="VAHF01000013">
    <property type="protein sequence ID" value="TXG47130.1"/>
    <property type="molecule type" value="Genomic_DNA"/>
</dbReference>
<evidence type="ECO:0000256" key="2">
    <source>
        <dbReference type="ARBA" id="ARBA00022737"/>
    </source>
</evidence>
<evidence type="ECO:0000256" key="3">
    <source>
        <dbReference type="SAM" id="Phobius"/>
    </source>
</evidence>
<keyword evidence="7" id="KW-1185">Reference proteome</keyword>
<feature type="domain" description="Gnk2-homologous" evidence="5">
    <location>
        <begin position="142"/>
        <end position="245"/>
    </location>
</feature>
<dbReference type="Pfam" id="PF01657">
    <property type="entry name" value="Stress-antifung"/>
    <property type="match status" value="2"/>
</dbReference>
<evidence type="ECO:0000256" key="1">
    <source>
        <dbReference type="ARBA" id="ARBA00022729"/>
    </source>
</evidence>
<feature type="signal peptide" evidence="4">
    <location>
        <begin position="1"/>
        <end position="26"/>
    </location>
</feature>
<accession>A0A5C7GRH2</accession>
<comment type="caution">
    <text evidence="6">The sequence shown here is derived from an EMBL/GenBank/DDBJ whole genome shotgun (WGS) entry which is preliminary data.</text>
</comment>
<dbReference type="AlphaFoldDB" id="A0A5C7GRH2"/>
<feature type="chain" id="PRO_5022878202" description="Gnk2-homologous domain-containing protein" evidence="4">
    <location>
        <begin position="27"/>
        <end position="471"/>
    </location>
</feature>
<dbReference type="PANTHER" id="PTHR32099">
    <property type="entry name" value="CYSTEINE-RICH REPEAT SECRETORY PROTEIN"/>
    <property type="match status" value="1"/>
</dbReference>
<dbReference type="PANTHER" id="PTHR32099:SF110">
    <property type="entry name" value="CYSTEINE-RICH RECEPTOR-KINASE-LIKE PROTEIN"/>
    <property type="match status" value="1"/>
</dbReference>
<sequence length="471" mass="52373">MSSLKFFMIFVFLLSLSSSLFTFTIAQTPNPSPNYLKHFCSNNTFTRNSTFQSNLNLVLSSLASNSNGSDGFSNATAGQNPNRVYGLFQCRNDLNTSTCQNCIVHASTEVTQRCPTEKGNIIWYDECLLHYSDSNIFSTVTTSPSYSLFNTEAATEPVRFDELVLGLMNASKPLAANNTKRYATRDGISTNSSERIYTFQQCTQDLSSDDCSRCLEQAIENLPKGKIGGRILFPSCYSMYELFDFYTHNKTASLPPAPTTLSPPSPVTRPTGKKRISSSVIIAIVAPITFSAVLFVAGYCFLTRRARKKYNSLPGKIGLLCVQEDPAARPTMATIILMLNSYSVTLALPQQPAFFYGTRTDFSKQFTIGMDSDQSKNKSVPWSIDDSSITELEMTLQNTNLESLQFDFGTIQSATSKLSEGVLGEAYKAWELWRDKTPMQLTELNMHISDKSTKSKQWFVDAASLNELCPR</sequence>
<keyword evidence="1 4" id="KW-0732">Signal</keyword>
<evidence type="ECO:0000259" key="5">
    <source>
        <dbReference type="PROSITE" id="PS51473"/>
    </source>
</evidence>
<dbReference type="OrthoDB" id="688481at2759"/>
<proteinExistence type="predicted"/>
<name>A0A5C7GRH2_9ROSI</name>
<evidence type="ECO:0000313" key="7">
    <source>
        <dbReference type="Proteomes" id="UP000323000"/>
    </source>
</evidence>
<evidence type="ECO:0000256" key="4">
    <source>
        <dbReference type="SAM" id="SignalP"/>
    </source>
</evidence>
<dbReference type="InterPro" id="IPR038408">
    <property type="entry name" value="GNK2_sf"/>
</dbReference>
<organism evidence="6 7">
    <name type="scientific">Acer yangbiense</name>
    <dbReference type="NCBI Taxonomy" id="1000413"/>
    <lineage>
        <taxon>Eukaryota</taxon>
        <taxon>Viridiplantae</taxon>
        <taxon>Streptophyta</taxon>
        <taxon>Embryophyta</taxon>
        <taxon>Tracheophyta</taxon>
        <taxon>Spermatophyta</taxon>
        <taxon>Magnoliopsida</taxon>
        <taxon>eudicotyledons</taxon>
        <taxon>Gunneridae</taxon>
        <taxon>Pentapetalae</taxon>
        <taxon>rosids</taxon>
        <taxon>malvids</taxon>
        <taxon>Sapindales</taxon>
        <taxon>Sapindaceae</taxon>
        <taxon>Hippocastanoideae</taxon>
        <taxon>Acereae</taxon>
        <taxon>Acer</taxon>
    </lineage>
</organism>
<gene>
    <name evidence="6" type="ORF">EZV62_026424</name>
</gene>